<protein>
    <submittedName>
        <fullName evidence="1">Uncharacterized protein</fullName>
    </submittedName>
</protein>
<dbReference type="OrthoDB" id="3146759at2759"/>
<dbReference type="AlphaFoldDB" id="A0A5C3N713"/>
<reference evidence="1 2" key="1">
    <citation type="journal article" date="2019" name="Nat. Ecol. Evol.">
        <title>Megaphylogeny resolves global patterns of mushroom evolution.</title>
        <authorList>
            <person name="Varga T."/>
            <person name="Krizsan K."/>
            <person name="Foldi C."/>
            <person name="Dima B."/>
            <person name="Sanchez-Garcia M."/>
            <person name="Sanchez-Ramirez S."/>
            <person name="Szollosi G.J."/>
            <person name="Szarkandi J.G."/>
            <person name="Papp V."/>
            <person name="Albert L."/>
            <person name="Andreopoulos W."/>
            <person name="Angelini C."/>
            <person name="Antonin V."/>
            <person name="Barry K.W."/>
            <person name="Bougher N.L."/>
            <person name="Buchanan P."/>
            <person name="Buyck B."/>
            <person name="Bense V."/>
            <person name="Catcheside P."/>
            <person name="Chovatia M."/>
            <person name="Cooper J."/>
            <person name="Damon W."/>
            <person name="Desjardin D."/>
            <person name="Finy P."/>
            <person name="Geml J."/>
            <person name="Haridas S."/>
            <person name="Hughes K."/>
            <person name="Justo A."/>
            <person name="Karasinski D."/>
            <person name="Kautmanova I."/>
            <person name="Kiss B."/>
            <person name="Kocsube S."/>
            <person name="Kotiranta H."/>
            <person name="LaButti K.M."/>
            <person name="Lechner B.E."/>
            <person name="Liimatainen K."/>
            <person name="Lipzen A."/>
            <person name="Lukacs Z."/>
            <person name="Mihaltcheva S."/>
            <person name="Morgado L.N."/>
            <person name="Niskanen T."/>
            <person name="Noordeloos M.E."/>
            <person name="Ohm R.A."/>
            <person name="Ortiz-Santana B."/>
            <person name="Ovrebo C."/>
            <person name="Racz N."/>
            <person name="Riley R."/>
            <person name="Savchenko A."/>
            <person name="Shiryaev A."/>
            <person name="Soop K."/>
            <person name="Spirin V."/>
            <person name="Szebenyi C."/>
            <person name="Tomsovsky M."/>
            <person name="Tulloss R.E."/>
            <person name="Uehling J."/>
            <person name="Grigoriev I.V."/>
            <person name="Vagvolgyi C."/>
            <person name="Papp T."/>
            <person name="Martin F.M."/>
            <person name="Miettinen O."/>
            <person name="Hibbett D.S."/>
            <person name="Nagy L.G."/>
        </authorList>
    </citation>
    <scope>NUCLEOTIDE SEQUENCE [LARGE SCALE GENOMIC DNA]</scope>
    <source>
        <strain evidence="1 2">OMC1185</strain>
    </source>
</reference>
<evidence type="ECO:0000313" key="1">
    <source>
        <dbReference type="EMBL" id="TFK51868.1"/>
    </source>
</evidence>
<name>A0A5C3N713_9AGAM</name>
<keyword evidence="2" id="KW-1185">Reference proteome</keyword>
<accession>A0A5C3N713</accession>
<gene>
    <name evidence="1" type="ORF">OE88DRAFT_1629177</name>
</gene>
<proteinExistence type="predicted"/>
<organism evidence="1 2">
    <name type="scientific">Heliocybe sulcata</name>
    <dbReference type="NCBI Taxonomy" id="5364"/>
    <lineage>
        <taxon>Eukaryota</taxon>
        <taxon>Fungi</taxon>
        <taxon>Dikarya</taxon>
        <taxon>Basidiomycota</taxon>
        <taxon>Agaricomycotina</taxon>
        <taxon>Agaricomycetes</taxon>
        <taxon>Gloeophyllales</taxon>
        <taxon>Gloeophyllaceae</taxon>
        <taxon>Heliocybe</taxon>
    </lineage>
</organism>
<dbReference type="Proteomes" id="UP000305948">
    <property type="component" value="Unassembled WGS sequence"/>
</dbReference>
<dbReference type="EMBL" id="ML213510">
    <property type="protein sequence ID" value="TFK51868.1"/>
    <property type="molecule type" value="Genomic_DNA"/>
</dbReference>
<evidence type="ECO:0000313" key="2">
    <source>
        <dbReference type="Proteomes" id="UP000305948"/>
    </source>
</evidence>
<sequence length="51" mass="5952">MCIKIVQYAEYTCGHQIVTREQVVDCHQQNCRLSRSHRSDVHDCTATCQQQ</sequence>